<accession>A0A0B1P397</accession>
<proteinExistence type="predicted"/>
<evidence type="ECO:0000313" key="2">
    <source>
        <dbReference type="Proteomes" id="UP000030854"/>
    </source>
</evidence>
<name>A0A0B1P397_UNCNE</name>
<dbReference type="Pfam" id="PF14223">
    <property type="entry name" value="Retrotran_gag_2"/>
    <property type="match status" value="1"/>
</dbReference>
<dbReference type="EMBL" id="JNVN01002935">
    <property type="protein sequence ID" value="KHJ31401.1"/>
    <property type="molecule type" value="Genomic_DNA"/>
</dbReference>
<dbReference type="HOGENOM" id="CLU_1078462_0_0_1"/>
<evidence type="ECO:0000313" key="1">
    <source>
        <dbReference type="EMBL" id="KHJ31401.1"/>
    </source>
</evidence>
<protein>
    <recommendedName>
        <fullName evidence="3">CCHC-type domain-containing protein</fullName>
    </recommendedName>
</protein>
<organism evidence="1 2">
    <name type="scientific">Uncinula necator</name>
    <name type="common">Grape powdery mildew</name>
    <dbReference type="NCBI Taxonomy" id="52586"/>
    <lineage>
        <taxon>Eukaryota</taxon>
        <taxon>Fungi</taxon>
        <taxon>Dikarya</taxon>
        <taxon>Ascomycota</taxon>
        <taxon>Pezizomycotina</taxon>
        <taxon>Leotiomycetes</taxon>
        <taxon>Erysiphales</taxon>
        <taxon>Erysiphaceae</taxon>
        <taxon>Erysiphe</taxon>
    </lineage>
</organism>
<comment type="caution">
    <text evidence="1">The sequence shown here is derived from an EMBL/GenBank/DDBJ whole genome shotgun (WGS) entry which is preliminary data.</text>
</comment>
<keyword evidence="2" id="KW-1185">Reference proteome</keyword>
<evidence type="ECO:0008006" key="3">
    <source>
        <dbReference type="Google" id="ProtNLM"/>
    </source>
</evidence>
<gene>
    <name evidence="1" type="ORF">EV44_g3499</name>
</gene>
<sequence length="258" mass="29410">MKGGPILDSTSYNRWCTHFSDVLSIFKLENYLTTEMIELKTRNTKDIPENHLIVHKQDKYIRIAISQLVSDVVFHLVNSSYTSEECWDNLRQFYRPNSAQDVDDLLLEFWSFVVEDDIEVDDFVQKLAEIRGRINLIDERSAPAESSMNKRILGHFIKCYGGFYMSTVASLRDSNVSFQSVVSSIRASHSIHEELHPTSVVALATKVRKSSSTPSPANVKTCVHCGRRGHLPEGCFLWLDTPDGSRWEAKNPKAAKKR</sequence>
<dbReference type="Proteomes" id="UP000030854">
    <property type="component" value="Unassembled WGS sequence"/>
</dbReference>
<reference evidence="1 2" key="1">
    <citation type="journal article" date="2014" name="BMC Genomics">
        <title>Adaptive genomic structural variation in the grape powdery mildew pathogen, Erysiphe necator.</title>
        <authorList>
            <person name="Jones L."/>
            <person name="Riaz S."/>
            <person name="Morales-Cruz A."/>
            <person name="Amrine K.C."/>
            <person name="McGuire B."/>
            <person name="Gubler W.D."/>
            <person name="Walker M.A."/>
            <person name="Cantu D."/>
        </authorList>
    </citation>
    <scope>NUCLEOTIDE SEQUENCE [LARGE SCALE GENOMIC DNA]</scope>
    <source>
        <strain evidence="2">c</strain>
    </source>
</reference>
<dbReference type="AlphaFoldDB" id="A0A0B1P397"/>